<evidence type="ECO:0000313" key="2">
    <source>
        <dbReference type="Proteomes" id="UP001164803"/>
    </source>
</evidence>
<reference evidence="1" key="1">
    <citation type="submission" date="2022-08" db="EMBL/GenBank/DDBJ databases">
        <title>Alicyclobacillus dauci DSM2870, complete genome.</title>
        <authorList>
            <person name="Wang Q."/>
            <person name="Cai R."/>
            <person name="Wang Z."/>
        </authorList>
    </citation>
    <scope>NUCLEOTIDE SEQUENCE</scope>
    <source>
        <strain evidence="1">DSM 28700</strain>
    </source>
</reference>
<evidence type="ECO:0008006" key="3">
    <source>
        <dbReference type="Google" id="ProtNLM"/>
    </source>
</evidence>
<gene>
    <name evidence="1" type="ORF">NZD86_20950</name>
</gene>
<evidence type="ECO:0000313" key="1">
    <source>
        <dbReference type="EMBL" id="WAH36618.1"/>
    </source>
</evidence>
<sequence length="105" mass="11731">MKIYIVTYELNEADTPAHHSRVIEAIQYQGEAVEIQHGVWILKSVYAHSAIRKGIEKELDPGDKLFVGSLKGYSAMGETFSKKAASLIASVWHTAKVPVTKNYLR</sequence>
<dbReference type="Proteomes" id="UP001164803">
    <property type="component" value="Chromosome"/>
</dbReference>
<dbReference type="RefSeq" id="WP_268043975.1">
    <property type="nucleotide sequence ID" value="NZ_CP104064.1"/>
</dbReference>
<organism evidence="1 2">
    <name type="scientific">Alicyclobacillus dauci</name>
    <dbReference type="NCBI Taxonomy" id="1475485"/>
    <lineage>
        <taxon>Bacteria</taxon>
        <taxon>Bacillati</taxon>
        <taxon>Bacillota</taxon>
        <taxon>Bacilli</taxon>
        <taxon>Bacillales</taxon>
        <taxon>Alicyclobacillaceae</taxon>
        <taxon>Alicyclobacillus</taxon>
    </lineage>
</organism>
<accession>A0ABY6Z284</accession>
<protein>
    <recommendedName>
        <fullName evidence="3">YCII-related domain-containing protein</fullName>
    </recommendedName>
</protein>
<name>A0ABY6Z284_9BACL</name>
<keyword evidence="2" id="KW-1185">Reference proteome</keyword>
<proteinExistence type="predicted"/>
<dbReference type="EMBL" id="CP104064">
    <property type="protein sequence ID" value="WAH36618.1"/>
    <property type="molecule type" value="Genomic_DNA"/>
</dbReference>